<dbReference type="Proteomes" id="UP000199702">
    <property type="component" value="Unassembled WGS sequence"/>
</dbReference>
<organism evidence="1 2">
    <name type="scientific">Flavobacterium terrigena</name>
    <dbReference type="NCBI Taxonomy" id="402734"/>
    <lineage>
        <taxon>Bacteria</taxon>
        <taxon>Pseudomonadati</taxon>
        <taxon>Bacteroidota</taxon>
        <taxon>Flavobacteriia</taxon>
        <taxon>Flavobacteriales</taxon>
        <taxon>Flavobacteriaceae</taxon>
        <taxon>Flavobacterium</taxon>
    </lineage>
</organism>
<evidence type="ECO:0000313" key="2">
    <source>
        <dbReference type="Proteomes" id="UP000199702"/>
    </source>
</evidence>
<protein>
    <recommendedName>
        <fullName evidence="3">Anti-bacteriophage protein A/HamA C-terminal domain-containing protein</fullName>
    </recommendedName>
</protein>
<name>A0A1H6SF50_9FLAO</name>
<dbReference type="RefSeq" id="WP_091309637.1">
    <property type="nucleotide sequence ID" value="NZ_CBCSJU010000002.1"/>
</dbReference>
<keyword evidence="2" id="KW-1185">Reference proteome</keyword>
<reference evidence="2" key="1">
    <citation type="submission" date="2016-10" db="EMBL/GenBank/DDBJ databases">
        <authorList>
            <person name="Varghese N."/>
            <person name="Submissions S."/>
        </authorList>
    </citation>
    <scope>NUCLEOTIDE SEQUENCE [LARGE SCALE GENOMIC DNA]</scope>
    <source>
        <strain evidence="2">DSM 17934</strain>
    </source>
</reference>
<accession>A0A1H6SF50</accession>
<evidence type="ECO:0008006" key="3">
    <source>
        <dbReference type="Google" id="ProtNLM"/>
    </source>
</evidence>
<sequence>MKNPFNPKKQTLECGNILYTIDIDTLDSSLIKYFDEKLSKICEGSRNIDLKDVKTKLSSFFHSKKDSDLEMGAIAELIIHLFISTKKFKAEFLFTNLEENSLKKGFDGYYSKKNEEWILESKSGNITTIDISHKSKIAEAYSGLKNKVEGKDKDNNPWENAYKHANLSDTKTKKTIKDKLNDLSINYIRGNYFDIKDFNIIPCSTIFMDAAWENINKKELKLAIEKYLKKKNYKKIMVICINKRAIKNVLDYLNS</sequence>
<dbReference type="AlphaFoldDB" id="A0A1H6SF50"/>
<evidence type="ECO:0000313" key="1">
    <source>
        <dbReference type="EMBL" id="SEI62650.1"/>
    </source>
</evidence>
<dbReference type="OrthoDB" id="5115021at2"/>
<proteinExistence type="predicted"/>
<dbReference type="STRING" id="402734.SAMN05660918_1197"/>
<gene>
    <name evidence="1" type="ORF">SAMN05660918_1197</name>
</gene>
<dbReference type="EMBL" id="FNYA01000002">
    <property type="protein sequence ID" value="SEI62650.1"/>
    <property type="molecule type" value="Genomic_DNA"/>
</dbReference>